<dbReference type="Proteomes" id="UP000007437">
    <property type="component" value="Chromosome"/>
</dbReference>
<protein>
    <recommendedName>
        <fullName evidence="3">Transcriptional regulator, MarR family</fullName>
    </recommendedName>
</protein>
<reference evidence="1 2" key="1">
    <citation type="journal article" date="2011" name="J. Bacteriol.">
        <title>Complete genome sequence of Burkholderia rhizoxinica, an endosymbiont of Rhizopus microsporus.</title>
        <authorList>
            <person name="Lackner G."/>
            <person name="Moebius N."/>
            <person name="Partida-Martinez L."/>
            <person name="Hertweck C."/>
        </authorList>
    </citation>
    <scope>NUCLEOTIDE SEQUENCE [LARGE SCALE GENOMIC DNA]</scope>
    <source>
        <strain evidence="2">DSM 19002 / CIP 109453 / HKI 454</strain>
    </source>
</reference>
<evidence type="ECO:0000313" key="2">
    <source>
        <dbReference type="Proteomes" id="UP000007437"/>
    </source>
</evidence>
<evidence type="ECO:0000313" key="1">
    <source>
        <dbReference type="EMBL" id="CBW75088.1"/>
    </source>
</evidence>
<evidence type="ECO:0008006" key="3">
    <source>
        <dbReference type="Google" id="ProtNLM"/>
    </source>
</evidence>
<dbReference type="AlphaFoldDB" id="E5AR56"/>
<dbReference type="EMBL" id="FR687359">
    <property type="protein sequence ID" value="CBW75088.1"/>
    <property type="molecule type" value="Genomic_DNA"/>
</dbReference>
<dbReference type="HOGENOM" id="CLU_1955501_0_0_4"/>
<dbReference type="STRING" id="882378.RBRH_02671"/>
<organism evidence="1 2">
    <name type="scientific">Mycetohabitans rhizoxinica (strain DSM 19002 / CIP 109453 / HKI 454)</name>
    <name type="common">Paraburkholderia rhizoxinica</name>
    <dbReference type="NCBI Taxonomy" id="882378"/>
    <lineage>
        <taxon>Bacteria</taxon>
        <taxon>Pseudomonadati</taxon>
        <taxon>Pseudomonadota</taxon>
        <taxon>Betaproteobacteria</taxon>
        <taxon>Burkholderiales</taxon>
        <taxon>Burkholderiaceae</taxon>
        <taxon>Mycetohabitans</taxon>
    </lineage>
</organism>
<accession>E5AR56</accession>
<dbReference type="KEGG" id="brh:RBRH_02671"/>
<proteinExistence type="predicted"/>
<sequence>MAARRLALRRDCASERWAAAVIGLSSRRFILQSQATGSQLHGRLETKMLSPHEFATLMLIRSAPEQIDMNRAELDTLLERQLVELEDPAEGHRRAMLTPTGQSLLAAASRLETIRTPPPLHAGVGDAL</sequence>
<dbReference type="eggNOG" id="ENOG50346FP">
    <property type="taxonomic scope" value="Bacteria"/>
</dbReference>
<gene>
    <name evidence="1" type="ordered locus">RBRH_02671</name>
</gene>
<name>E5AR56_MYCRK</name>